<reference evidence="2" key="1">
    <citation type="journal article" date="2015" name="Proc. Natl. Acad. Sci. U.S.A.">
        <title>Networks of energetic and metabolic interactions define dynamics in microbial communities.</title>
        <authorList>
            <person name="Embree M."/>
            <person name="Liu J.K."/>
            <person name="Al-Bassam M.M."/>
            <person name="Zengler K."/>
        </authorList>
    </citation>
    <scope>NUCLEOTIDE SEQUENCE</scope>
</reference>
<name>A0A0W8F7V2_9ZZZZ</name>
<protein>
    <submittedName>
        <fullName evidence="2">Glyoxalase family protein</fullName>
    </submittedName>
</protein>
<gene>
    <name evidence="2" type="ORF">ASZ90_013388</name>
</gene>
<dbReference type="EMBL" id="LNQE01001473">
    <property type="protein sequence ID" value="KUG16941.1"/>
    <property type="molecule type" value="Genomic_DNA"/>
</dbReference>
<dbReference type="AlphaFoldDB" id="A0A0W8F7V2"/>
<dbReference type="Gene3D" id="3.10.180.10">
    <property type="entry name" value="2,3-Dihydroxybiphenyl 1,2-Dioxygenase, domain 1"/>
    <property type="match status" value="1"/>
</dbReference>
<sequence>MNRVVHFEIQAENPERAASFYREVFGWQIDEWLIPKVKIKDENRYWQVTTGSEAEPGINGGLVFRRGPPPAEGQSVNSFICTIEVPDLDEHIDRVIRAGGRVAVPKMPIMGVGWLAYCLDSEKNIFGMMQTDEMAQ</sequence>
<dbReference type="PANTHER" id="PTHR33993:SF2">
    <property type="entry name" value="VOC DOMAIN-CONTAINING PROTEIN"/>
    <property type="match status" value="1"/>
</dbReference>
<evidence type="ECO:0000259" key="1">
    <source>
        <dbReference type="Pfam" id="PF22677"/>
    </source>
</evidence>
<evidence type="ECO:0000313" key="2">
    <source>
        <dbReference type="EMBL" id="KUG16941.1"/>
    </source>
</evidence>
<feature type="domain" description="Glyoxalase/Bleomycin resistance-like N-terminal" evidence="1">
    <location>
        <begin position="3"/>
        <end position="31"/>
    </location>
</feature>
<comment type="caution">
    <text evidence="2">The sequence shown here is derived from an EMBL/GenBank/DDBJ whole genome shotgun (WGS) entry which is preliminary data.</text>
</comment>
<dbReference type="Pfam" id="PF22677">
    <property type="entry name" value="Ble-like_N"/>
    <property type="match status" value="1"/>
</dbReference>
<dbReference type="InterPro" id="IPR029068">
    <property type="entry name" value="Glyas_Bleomycin-R_OHBP_Dase"/>
</dbReference>
<dbReference type="CDD" id="cd07247">
    <property type="entry name" value="SgaA_N_like"/>
    <property type="match status" value="1"/>
</dbReference>
<dbReference type="PANTHER" id="PTHR33993">
    <property type="entry name" value="GLYOXALASE-RELATED"/>
    <property type="match status" value="1"/>
</dbReference>
<dbReference type="InterPro" id="IPR053863">
    <property type="entry name" value="Glyoxy/Ble-like_N"/>
</dbReference>
<accession>A0A0W8F7V2</accession>
<proteinExistence type="predicted"/>
<dbReference type="InterPro" id="IPR052164">
    <property type="entry name" value="Anthracycline_SecMetBiosynth"/>
</dbReference>
<organism evidence="2">
    <name type="scientific">hydrocarbon metagenome</name>
    <dbReference type="NCBI Taxonomy" id="938273"/>
    <lineage>
        <taxon>unclassified sequences</taxon>
        <taxon>metagenomes</taxon>
        <taxon>ecological metagenomes</taxon>
    </lineage>
</organism>
<dbReference type="SUPFAM" id="SSF54593">
    <property type="entry name" value="Glyoxalase/Bleomycin resistance protein/Dihydroxybiphenyl dioxygenase"/>
    <property type="match status" value="1"/>
</dbReference>